<name>A0ABR2HMA0_9EUKA</name>
<proteinExistence type="predicted"/>
<protein>
    <submittedName>
        <fullName evidence="1">Uncharacterized protein</fullName>
    </submittedName>
</protein>
<keyword evidence="2" id="KW-1185">Reference proteome</keyword>
<reference evidence="1 2" key="1">
    <citation type="submission" date="2024-04" db="EMBL/GenBank/DDBJ databases">
        <title>Tritrichomonas musculus Genome.</title>
        <authorList>
            <person name="Alves-Ferreira E."/>
            <person name="Grigg M."/>
            <person name="Lorenzi H."/>
            <person name="Galac M."/>
        </authorList>
    </citation>
    <scope>NUCLEOTIDE SEQUENCE [LARGE SCALE GENOMIC DNA]</scope>
    <source>
        <strain evidence="1 2">EAF2021</strain>
    </source>
</reference>
<organism evidence="1 2">
    <name type="scientific">Tritrichomonas musculus</name>
    <dbReference type="NCBI Taxonomy" id="1915356"/>
    <lineage>
        <taxon>Eukaryota</taxon>
        <taxon>Metamonada</taxon>
        <taxon>Parabasalia</taxon>
        <taxon>Tritrichomonadida</taxon>
        <taxon>Tritrichomonadidae</taxon>
        <taxon>Tritrichomonas</taxon>
    </lineage>
</organism>
<accession>A0ABR2HMA0</accession>
<evidence type="ECO:0000313" key="2">
    <source>
        <dbReference type="Proteomes" id="UP001470230"/>
    </source>
</evidence>
<sequence length="87" mass="10000">MCSYSSDDQIYIVEAILGIDEPQEGTIQGRRKIQRFNLRIIPNFAAMLKIYNPHLIPRNVTMENAQYAIPTVSCYNFTVVTKYVKNA</sequence>
<dbReference type="Proteomes" id="UP001470230">
    <property type="component" value="Unassembled WGS sequence"/>
</dbReference>
<dbReference type="EMBL" id="JAPFFF010000026">
    <property type="protein sequence ID" value="KAK8849262.1"/>
    <property type="molecule type" value="Genomic_DNA"/>
</dbReference>
<comment type="caution">
    <text evidence="1">The sequence shown here is derived from an EMBL/GenBank/DDBJ whole genome shotgun (WGS) entry which is preliminary data.</text>
</comment>
<gene>
    <name evidence="1" type="ORF">M9Y10_018629</name>
</gene>
<evidence type="ECO:0000313" key="1">
    <source>
        <dbReference type="EMBL" id="KAK8849262.1"/>
    </source>
</evidence>